<evidence type="ECO:0000313" key="1">
    <source>
        <dbReference type="EMBL" id="MEL1264427.1"/>
    </source>
</evidence>
<keyword evidence="2" id="KW-1185">Reference proteome</keyword>
<sequence length="447" mass="48665">MSIIAYRGGKSISDEVELQAYLASLLRLENVGLLLGAGASCSAGGQTMRGLWTAFLLAETAHADWLLAQKFIVQAERNLPIPPPPPATPTSATPPAPGSVAPVALPPLAVQGSPIAPAYVSTTPNIEVLLDKLEIAIIEWDRQGGANLAEAKSARAALFRSIMRAARLNESWWMSPMGADLADELAPHRAILQKLTSARQPGQSAPWVFTTNYDLAIEWAAESVDLQVIDGFLGVHSRRFSPHSFDLGFRNVQAKGEARFGVYNIYLAKLHGSLTWKEVEHQVVEVSAAEAWRELQAFISGATESLKYLVLPRAAKYLQTVGYVMGELFRRFAEFMARPQAALIVSGYGFGDEHINRLIRSALLNPTLQVVIYLPEFQGDPAAPSLPETVRRLLALQNPRLTIVGGGERAFTSALAADLPDPTIYDQDLADLQRKLMPQRPDGEDLA</sequence>
<accession>A0ABU9IZL5</accession>
<dbReference type="Proteomes" id="UP001459204">
    <property type="component" value="Unassembled WGS sequence"/>
</dbReference>
<name>A0ABU9IZL5_9GAMM</name>
<evidence type="ECO:0000313" key="2">
    <source>
        <dbReference type="Proteomes" id="UP001459204"/>
    </source>
</evidence>
<dbReference type="RefSeq" id="WP_341725608.1">
    <property type="nucleotide sequence ID" value="NZ_JBBWWT010000003.1"/>
</dbReference>
<comment type="caution">
    <text evidence="1">The sequence shown here is derived from an EMBL/GenBank/DDBJ whole genome shotgun (WGS) entry which is preliminary data.</text>
</comment>
<protein>
    <submittedName>
        <fullName evidence="1">SIR2 family anti-phage-associated protein</fullName>
    </submittedName>
</protein>
<dbReference type="Pfam" id="PF13289">
    <property type="entry name" value="SIR2_2"/>
    <property type="match status" value="1"/>
</dbReference>
<gene>
    <name evidence="1" type="ORF">AAD027_08600</name>
</gene>
<dbReference type="InterPro" id="IPR049977">
    <property type="entry name" value="SIR2-like_antiphage-assoc"/>
</dbReference>
<dbReference type="EMBL" id="JBBWWT010000003">
    <property type="protein sequence ID" value="MEL1264427.1"/>
    <property type="molecule type" value="Genomic_DNA"/>
</dbReference>
<organism evidence="1 2">
    <name type="scientific">Pseudoxanthomonas putridarboris</name>
    <dbReference type="NCBI Taxonomy" id="752605"/>
    <lineage>
        <taxon>Bacteria</taxon>
        <taxon>Pseudomonadati</taxon>
        <taxon>Pseudomonadota</taxon>
        <taxon>Gammaproteobacteria</taxon>
        <taxon>Lysobacterales</taxon>
        <taxon>Lysobacteraceae</taxon>
        <taxon>Pseudoxanthomonas</taxon>
    </lineage>
</organism>
<reference evidence="1 2" key="1">
    <citation type="submission" date="2024-04" db="EMBL/GenBank/DDBJ databases">
        <title>Draft genome sequence of Pseudoxanthomonas putridarboris WD12.</title>
        <authorList>
            <person name="Oh J."/>
        </authorList>
    </citation>
    <scope>NUCLEOTIDE SEQUENCE [LARGE SCALE GENOMIC DNA]</scope>
    <source>
        <strain evidence="1 2">WD12</strain>
    </source>
</reference>
<proteinExistence type="predicted"/>
<dbReference type="NCBIfam" id="NF042942">
    <property type="entry name" value="SIR2_antiphage"/>
    <property type="match status" value="1"/>
</dbReference>